<feature type="domain" description="CCHC-type" evidence="3">
    <location>
        <begin position="199"/>
        <end position="214"/>
    </location>
</feature>
<feature type="non-terminal residue" evidence="4">
    <location>
        <position position="494"/>
    </location>
</feature>
<keyword evidence="1" id="KW-0862">Zinc</keyword>
<organism evidence="4 5">
    <name type="scientific">Nephila pilipes</name>
    <name type="common">Giant wood spider</name>
    <name type="synonym">Nephila maculata</name>
    <dbReference type="NCBI Taxonomy" id="299642"/>
    <lineage>
        <taxon>Eukaryota</taxon>
        <taxon>Metazoa</taxon>
        <taxon>Ecdysozoa</taxon>
        <taxon>Arthropoda</taxon>
        <taxon>Chelicerata</taxon>
        <taxon>Arachnida</taxon>
        <taxon>Araneae</taxon>
        <taxon>Araneomorphae</taxon>
        <taxon>Entelegynae</taxon>
        <taxon>Araneoidea</taxon>
        <taxon>Nephilidae</taxon>
        <taxon>Nephila</taxon>
    </lineage>
</organism>
<feature type="region of interest" description="Disordered" evidence="2">
    <location>
        <begin position="126"/>
        <end position="183"/>
    </location>
</feature>
<evidence type="ECO:0000259" key="3">
    <source>
        <dbReference type="PROSITE" id="PS50158"/>
    </source>
</evidence>
<feature type="compositionally biased region" description="Basic and acidic residues" evidence="2">
    <location>
        <begin position="163"/>
        <end position="183"/>
    </location>
</feature>
<dbReference type="OrthoDB" id="1107037at2759"/>
<protein>
    <submittedName>
        <fullName evidence="4">Retrovirus-related Pol polyprotein from transposon 17.6</fullName>
    </submittedName>
</protein>
<keyword evidence="1" id="KW-0479">Metal-binding</keyword>
<name>A0A8X6TL71_NEPPI</name>
<dbReference type="GO" id="GO:0003676">
    <property type="term" value="F:nucleic acid binding"/>
    <property type="evidence" value="ECO:0007669"/>
    <property type="project" value="InterPro"/>
</dbReference>
<dbReference type="InterPro" id="IPR036875">
    <property type="entry name" value="Znf_CCHC_sf"/>
</dbReference>
<evidence type="ECO:0000256" key="2">
    <source>
        <dbReference type="SAM" id="MobiDB-lite"/>
    </source>
</evidence>
<dbReference type="SUPFAM" id="SSF57756">
    <property type="entry name" value="Retrovirus zinc finger-like domains"/>
    <property type="match status" value="1"/>
</dbReference>
<dbReference type="AlphaFoldDB" id="A0A8X6TL71"/>
<keyword evidence="5" id="KW-1185">Reference proteome</keyword>
<dbReference type="EMBL" id="BMAW01010672">
    <property type="protein sequence ID" value="GFT19870.1"/>
    <property type="molecule type" value="Genomic_DNA"/>
</dbReference>
<keyword evidence="1" id="KW-0863">Zinc-finger</keyword>
<evidence type="ECO:0000256" key="1">
    <source>
        <dbReference type="PROSITE-ProRule" id="PRU00047"/>
    </source>
</evidence>
<accession>A0A8X6TL71</accession>
<evidence type="ECO:0000313" key="4">
    <source>
        <dbReference type="EMBL" id="GFT19870.1"/>
    </source>
</evidence>
<sequence>MEIVELVVKEPPEMGDNYPHIKNLLLHRFQLTPVALRDRFESHQRRPGTLWSDLVFDLRSYLDNWLAGMKVNDFVGLKELMLTEQLKKRAPIELVDHFIDSWDEFKEATILAEKLDHFETVKKVRRKQGATKTSDRKSFDKQPFESNNKLSHFVGKGKAFSSPKKDSCKDEVNQESSHFRRERMRERERQFERKRQIICYYCNEIGHIKPSCPKLRKNSFETIANLNVNFENEDPFKKFKVKMEINGVDRMCLRDSGSSIDVCARSWIQESDLLGEYVWLKSPLDDVCHYLPLAKIKIKTKGGEFYTKAAIKPDGRCDDPYLLGNRTAELINSSEQGIQLINAVVTRSAGKIHPTKVGKEIIARGQVDPPLKLVSPSEGKEEKKFEIPPFERRKETILAKINGSEFEVEQKKCKDFQVLWDKVRLGIDKVSGIYNGKLYRVTRTRQGEEIKQMYVPLKFRHEISNMSAEEVERDAEISNPDKQRMNFDYRSLNG</sequence>
<proteinExistence type="predicted"/>
<feature type="compositionally biased region" description="Basic and acidic residues" evidence="2">
    <location>
        <begin position="133"/>
        <end position="143"/>
    </location>
</feature>
<comment type="caution">
    <text evidence="4">The sequence shown here is derived from an EMBL/GenBank/DDBJ whole genome shotgun (WGS) entry which is preliminary data.</text>
</comment>
<gene>
    <name evidence="4" type="primary">pol_1403</name>
    <name evidence="4" type="ORF">NPIL_207111</name>
</gene>
<evidence type="ECO:0000313" key="5">
    <source>
        <dbReference type="Proteomes" id="UP000887013"/>
    </source>
</evidence>
<dbReference type="GO" id="GO:0008270">
    <property type="term" value="F:zinc ion binding"/>
    <property type="evidence" value="ECO:0007669"/>
    <property type="project" value="UniProtKB-KW"/>
</dbReference>
<dbReference type="SMART" id="SM00343">
    <property type="entry name" value="ZnF_C2HC"/>
    <property type="match status" value="1"/>
</dbReference>
<reference evidence="4" key="1">
    <citation type="submission" date="2020-08" db="EMBL/GenBank/DDBJ databases">
        <title>Multicomponent nature underlies the extraordinary mechanical properties of spider dragline silk.</title>
        <authorList>
            <person name="Kono N."/>
            <person name="Nakamura H."/>
            <person name="Mori M."/>
            <person name="Yoshida Y."/>
            <person name="Ohtoshi R."/>
            <person name="Malay A.D."/>
            <person name="Moran D.A.P."/>
            <person name="Tomita M."/>
            <person name="Numata K."/>
            <person name="Arakawa K."/>
        </authorList>
    </citation>
    <scope>NUCLEOTIDE SEQUENCE</scope>
</reference>
<dbReference type="PROSITE" id="PS50158">
    <property type="entry name" value="ZF_CCHC"/>
    <property type="match status" value="1"/>
</dbReference>
<dbReference type="InterPro" id="IPR001878">
    <property type="entry name" value="Znf_CCHC"/>
</dbReference>
<dbReference type="PANTHER" id="PTHR46888:SF1">
    <property type="entry name" value="RIBONUCLEASE H"/>
    <property type="match status" value="1"/>
</dbReference>
<dbReference type="PANTHER" id="PTHR46888">
    <property type="entry name" value="ZINC KNUCKLE DOMAINCONTAINING PROTEIN-RELATED"/>
    <property type="match status" value="1"/>
</dbReference>
<dbReference type="Gene3D" id="4.10.60.10">
    <property type="entry name" value="Zinc finger, CCHC-type"/>
    <property type="match status" value="1"/>
</dbReference>
<dbReference type="Proteomes" id="UP000887013">
    <property type="component" value="Unassembled WGS sequence"/>
</dbReference>
<dbReference type="Pfam" id="PF00098">
    <property type="entry name" value="zf-CCHC"/>
    <property type="match status" value="1"/>
</dbReference>